<evidence type="ECO:0000259" key="2">
    <source>
        <dbReference type="Pfam" id="PF05183"/>
    </source>
</evidence>
<sequence>MDIFIRNVAVPATDKQLGDVLRYPLEQLSIFAYECRKMKNKGCAVLTIANEALAASFMAIYGYRDNPNPQDEEVQRTKTIVFLRRPLIFTRSTSKPEETLLRALELEQRIKAEKQKENLVAKLTHAQPRLQQKFVLSQLVCGVWDYHHRALAYVPYFQDRRSGTIIFGKTSLVIILEASNGVNWRCRIDIPYYSIDSIITGSYANPAISFTLSMAPRMYRLDPDPSSMPDLSGIMAALSMNIPRPSPSQNQKQKRTRITSIDLPHEHIVGSCFVYQVVLSNFAEIANVYQLLDRNRGLPSSMRYDFVWLHPRQDFATDIRQLNEALQYAKWPFPLKFQVQRLAVNGFLHPTKVLRLLPAITRISKLSGVHAATWAVQQVADALPMPGPDAAPEEFNVNDLIVKLEVTAASWRDEGSVYDLTNRHQHIVLVHKVFITPAGTYLEGPETEVTNRVLRNYSKHTDQFIRTTFADETYEPVHFDPNASMEEIFHKRFKTVLDGSINIAGYGFTFLGFSHSSLRSQTCWFMAPFVHEQELIVAQEVVKRLGDFSRIRSPAKCAARIGQAFSDTNGTVTIREENLVVIDDTERNGRVFSDGVGTISPKLLKRVWIEYAMSRNLKPTALQIRFAGAKGMLSLDTTLTKEEIRLRPSMLKFEGSNSWDIEICGANFKPLPIYLNRQFIKILEDLGVHEDVFMDLQQVAVESIRRMISSPVNAATFLETSRTGLATKTPSLIRMLNDMGLSFHNDDFLQHTVEIAALVALREIKHRSRILVEHGVTLYGIMDETGILKEGEIYCVAETASGGRRVLSGGKVVITRAPALHPGDIQVVKAVDVPADSPLNALHNCVVFSQHGARDLPSCLSGGDLDGDLYNVIYDPRLIPQPTYEPADYPRAKALDIGREVVRQDMTDFFIKFMETDQLGRISTLHQVLADRYTEGTLHPDCILLAELASTAVDFSKTGIPVDIKRIPRSINTRQDFMAPGPRVRIEDKGAVFEDEGDEEADDFGDPVRSLDPDSRPVRYYESDKVLGKLYRAIDERAILSAIQARSKTQAQALADATAASLMDKVWAHVKRNTALVQYAHHLSSAREMKEAYEHNLADMMSIYSTHPSVPLSELEVFSGSILGKCAGAQNKRVRENNTRMKEQFERDVTFWVERITHGDDGDREEALARSIACLHVGMEEGSRMAGRGRRRAELRSWRYIAAAVCLKEVERFQGQFGGAWRWVEVNGVSTLRRVP</sequence>
<keyword evidence="1" id="KW-0694">RNA-binding</keyword>
<dbReference type="Pfam" id="PF25358">
    <property type="entry name" value="PH_fung_RdRP"/>
    <property type="match status" value="1"/>
</dbReference>
<evidence type="ECO:0000313" key="5">
    <source>
        <dbReference type="Proteomes" id="UP001172684"/>
    </source>
</evidence>
<proteinExistence type="inferred from homology"/>
<dbReference type="InterPro" id="IPR057503">
    <property type="entry name" value="PH_RdRP"/>
</dbReference>
<keyword evidence="1" id="KW-0548">Nucleotidyltransferase</keyword>
<reference evidence="4" key="1">
    <citation type="submission" date="2022-10" db="EMBL/GenBank/DDBJ databases">
        <title>Culturing micro-colonial fungi from biological soil crusts in the Mojave desert and describing Neophaeococcomyces mojavensis, and introducing the new genera and species Taxawa tesnikishii.</title>
        <authorList>
            <person name="Kurbessoian T."/>
            <person name="Stajich J.E."/>
        </authorList>
    </citation>
    <scope>NUCLEOTIDE SEQUENCE</scope>
    <source>
        <strain evidence="4">TK_1</strain>
    </source>
</reference>
<evidence type="ECO:0000256" key="1">
    <source>
        <dbReference type="RuleBase" id="RU363098"/>
    </source>
</evidence>
<evidence type="ECO:0000313" key="4">
    <source>
        <dbReference type="EMBL" id="KAJ9659750.1"/>
    </source>
</evidence>
<dbReference type="InterPro" id="IPR057596">
    <property type="entry name" value="RDRP_core"/>
</dbReference>
<keyword evidence="1" id="KW-0696">RNA-directed RNA polymerase</keyword>
<keyword evidence="5" id="KW-1185">Reference proteome</keyword>
<dbReference type="Proteomes" id="UP001172684">
    <property type="component" value="Unassembled WGS sequence"/>
</dbReference>
<dbReference type="PANTHER" id="PTHR23079">
    <property type="entry name" value="RNA-DEPENDENT RNA POLYMERASE"/>
    <property type="match status" value="1"/>
</dbReference>
<accession>A0ABQ9NPU9</accession>
<comment type="similarity">
    <text evidence="1">Belongs to the RdRP family.</text>
</comment>
<dbReference type="EMBL" id="JAPDRL010000072">
    <property type="protein sequence ID" value="KAJ9659750.1"/>
    <property type="molecule type" value="Genomic_DNA"/>
</dbReference>
<comment type="caution">
    <text evidence="4">The sequence shown here is derived from an EMBL/GenBank/DDBJ whole genome shotgun (WGS) entry which is preliminary data.</text>
</comment>
<feature type="domain" description="RdRP-like PH" evidence="3">
    <location>
        <begin position="133"/>
        <end position="311"/>
    </location>
</feature>
<protein>
    <recommendedName>
        <fullName evidence="1">RNA-dependent RNA polymerase</fullName>
        <ecNumber evidence="1">2.7.7.48</ecNumber>
    </recommendedName>
</protein>
<dbReference type="PANTHER" id="PTHR23079:SF17">
    <property type="entry name" value="RNA-DEPENDENT RNA POLYMERASE"/>
    <property type="match status" value="1"/>
</dbReference>
<dbReference type="EC" id="2.7.7.48" evidence="1"/>
<keyword evidence="1" id="KW-0808">Transferase</keyword>
<dbReference type="Pfam" id="PF05183">
    <property type="entry name" value="RdRP"/>
    <property type="match status" value="1"/>
</dbReference>
<comment type="catalytic activity">
    <reaction evidence="1">
        <text>RNA(n) + a ribonucleoside 5'-triphosphate = RNA(n+1) + diphosphate</text>
        <dbReference type="Rhea" id="RHEA:21248"/>
        <dbReference type="Rhea" id="RHEA-COMP:14527"/>
        <dbReference type="Rhea" id="RHEA-COMP:17342"/>
        <dbReference type="ChEBI" id="CHEBI:33019"/>
        <dbReference type="ChEBI" id="CHEBI:61557"/>
        <dbReference type="ChEBI" id="CHEBI:140395"/>
        <dbReference type="EC" id="2.7.7.48"/>
    </reaction>
</comment>
<gene>
    <name evidence="4" type="ORF">H2201_007186</name>
</gene>
<feature type="domain" description="RDRP core" evidence="2">
    <location>
        <begin position="435"/>
        <end position="1034"/>
    </location>
</feature>
<name>A0ABQ9NPU9_9PEZI</name>
<dbReference type="InterPro" id="IPR007855">
    <property type="entry name" value="RDRP"/>
</dbReference>
<organism evidence="4 5">
    <name type="scientific">Coniosporium apollinis</name>
    <dbReference type="NCBI Taxonomy" id="61459"/>
    <lineage>
        <taxon>Eukaryota</taxon>
        <taxon>Fungi</taxon>
        <taxon>Dikarya</taxon>
        <taxon>Ascomycota</taxon>
        <taxon>Pezizomycotina</taxon>
        <taxon>Dothideomycetes</taxon>
        <taxon>Dothideomycetes incertae sedis</taxon>
        <taxon>Coniosporium</taxon>
    </lineage>
</organism>
<evidence type="ECO:0000259" key="3">
    <source>
        <dbReference type="Pfam" id="PF25358"/>
    </source>
</evidence>